<dbReference type="InterPro" id="IPR015943">
    <property type="entry name" value="WD40/YVTN_repeat-like_dom_sf"/>
</dbReference>
<dbReference type="InterPro" id="IPR011123">
    <property type="entry name" value="Y_Y_Y"/>
</dbReference>
<feature type="domain" description="Signal transduction histidine kinase subgroup 3 dimerisation and phosphoacceptor" evidence="4">
    <location>
        <begin position="835"/>
        <end position="901"/>
    </location>
</feature>
<dbReference type="Pfam" id="PF07494">
    <property type="entry name" value="Reg_prop"/>
    <property type="match status" value="8"/>
</dbReference>
<evidence type="ECO:0000256" key="2">
    <source>
        <dbReference type="SAM" id="Phobius"/>
    </source>
</evidence>
<keyword evidence="2" id="KW-1133">Transmembrane helix</keyword>
<accession>A0AAE3NWG5</accession>
<comment type="caution">
    <text evidence="5">The sequence shown here is derived from an EMBL/GenBank/DDBJ whole genome shotgun (WGS) entry which is preliminary data.</text>
</comment>
<evidence type="ECO:0000259" key="3">
    <source>
        <dbReference type="Pfam" id="PF07495"/>
    </source>
</evidence>
<dbReference type="Pfam" id="PF07495">
    <property type="entry name" value="Y_Y_Y"/>
    <property type="match status" value="1"/>
</dbReference>
<dbReference type="GO" id="GO:0046983">
    <property type="term" value="F:protein dimerization activity"/>
    <property type="evidence" value="ECO:0007669"/>
    <property type="project" value="InterPro"/>
</dbReference>
<evidence type="ECO:0000259" key="4">
    <source>
        <dbReference type="Pfam" id="PF07730"/>
    </source>
</evidence>
<dbReference type="Gene3D" id="2.60.40.10">
    <property type="entry name" value="Immunoglobulins"/>
    <property type="match status" value="1"/>
</dbReference>
<dbReference type="EMBL" id="JARGDL010000011">
    <property type="protein sequence ID" value="MDF1612206.1"/>
    <property type="molecule type" value="Genomic_DNA"/>
</dbReference>
<dbReference type="Gene3D" id="2.130.10.10">
    <property type="entry name" value="YVTN repeat-like/Quinoprotein amine dehydrogenase"/>
    <property type="match status" value="3"/>
</dbReference>
<keyword evidence="1" id="KW-0597">Phosphoprotein</keyword>
<dbReference type="Gene3D" id="3.30.565.10">
    <property type="entry name" value="Histidine kinase-like ATPase, C-terminal domain"/>
    <property type="match status" value="1"/>
</dbReference>
<feature type="domain" description="Two component regulator three Y" evidence="3">
    <location>
        <begin position="733"/>
        <end position="795"/>
    </location>
</feature>
<dbReference type="Pfam" id="PF07730">
    <property type="entry name" value="HisKA_3"/>
    <property type="match status" value="1"/>
</dbReference>
<dbReference type="GO" id="GO:0016020">
    <property type="term" value="C:membrane"/>
    <property type="evidence" value="ECO:0007669"/>
    <property type="project" value="InterPro"/>
</dbReference>
<gene>
    <name evidence="5" type="ORF">P0M35_08595</name>
</gene>
<dbReference type="RefSeq" id="WP_321535974.1">
    <property type="nucleotide sequence ID" value="NZ_JARGDL010000011.1"/>
</dbReference>
<sequence length="1032" mass="119778">MEKQKINITFIYVLSFIISFTVIAQQQKIIFDRIGKEQGLIPGNVNDIIQDSVGFIWMATENGLCRFDGYSFVYYKNQQNDPTSLSYNHVFSLLLDKNGVIWVGTLGGGLNKFNSKTGKFKRYMFDPNDPNSLSNNNVFKVYRDSKNRIWVSTLGGGLNLFDPKKETFKRFMHSESENSISSNMASAIYEDKFHNFWVGTFDAGLNLFDEKNNKFIHFHPDEKNKFSIGHNQIMDFLEDSKGNFWIATFGNGINLFDRKLNKFYNLKNNSKFPIIPDNIYVRKIFEDEESIWVGTYNGLFRFYKNNFSKVNLYSHPNDIHTINDNKIRSIFKDRTGVIWIGTIVGANKFDTKRKQFDLIYFNNDFKSKLNNQNIVPKKFITDKIIWAGPGKDVISKSKNRNIRFFGSVASQNGFSTNHTINFYLDEKNYLWVGSYSGIHYYEADKNEFHNVQYFDDGTPLHGNNYVRWFYIDKKNRFWAATMSGGLYLYNPQKNTVKNFIHDEANIKTLGDSRVSCVLQDRFGKIWIGTFGGLDVFNEQNETFSHYRVIYNDSTSISNDRVYTIFESKNGDLWIGTYQGLNKYNREKNNFEQFTTSKGLSDNSIYSIQEDNNGNLWLRTNDGISKFDPVKKIFKNYNTNDGLQGLDFNGNISLKNNDGKIFFGFSNGLIGFYPDQLYENPYKPKVALTKLTIMDEEVKVGDDSPLQKQLNELNEITLSYKDKIIGIEFSALHYAIPSKNKYAYKLEGLLDRWVFVDANNRIAKFSNLDAGKYKLRLKASNNDGIWSDERVLTIIITPPYWKTWWFRSLIVIGILLLIFAFYEVRLNKLVDIERTRSKIARNLHDEIGGTLSSIQYFVRAIEKEMQNNSCENANKYLNLILESSSDAQEKIKDLIWTVNPDEDGLEKFFVKLNRYASDLFDSKEINYKIELPTGTLNKTISMETRQNLWLICKETITNIVKHSQSKNVYVRITLIDNKMELIIQDDGIGFDEKQKTFSNGIVNIKERAEALKAVYKLETSLGKGTKWFFSFKI</sequence>
<dbReference type="InterPro" id="IPR013783">
    <property type="entry name" value="Ig-like_fold"/>
</dbReference>
<dbReference type="SUPFAM" id="SSF55874">
    <property type="entry name" value="ATPase domain of HSP90 chaperone/DNA topoisomerase II/histidine kinase"/>
    <property type="match status" value="1"/>
</dbReference>
<dbReference type="GO" id="GO:0000155">
    <property type="term" value="F:phosphorelay sensor kinase activity"/>
    <property type="evidence" value="ECO:0007669"/>
    <property type="project" value="InterPro"/>
</dbReference>
<dbReference type="FunFam" id="2.60.40.10:FF:000791">
    <property type="entry name" value="Two-component system sensor histidine kinase/response regulator"/>
    <property type="match status" value="1"/>
</dbReference>
<dbReference type="Proteomes" id="UP001221302">
    <property type="component" value="Unassembled WGS sequence"/>
</dbReference>
<dbReference type="PANTHER" id="PTHR43547">
    <property type="entry name" value="TWO-COMPONENT HISTIDINE KINASE"/>
    <property type="match status" value="1"/>
</dbReference>
<evidence type="ECO:0000313" key="6">
    <source>
        <dbReference type="Proteomes" id="UP001221302"/>
    </source>
</evidence>
<feature type="transmembrane region" description="Helical" evidence="2">
    <location>
        <begin position="803"/>
        <end position="823"/>
    </location>
</feature>
<proteinExistence type="predicted"/>
<evidence type="ECO:0000256" key="1">
    <source>
        <dbReference type="ARBA" id="ARBA00022553"/>
    </source>
</evidence>
<dbReference type="CDD" id="cd16917">
    <property type="entry name" value="HATPase_UhpB-NarQ-NarX-like"/>
    <property type="match status" value="1"/>
</dbReference>
<name>A0AAE3NWG5_9BACT</name>
<organism evidence="5 6">
    <name type="scientific">Stygiobacter electus</name>
    <dbReference type="NCBI Taxonomy" id="3032292"/>
    <lineage>
        <taxon>Bacteria</taxon>
        <taxon>Pseudomonadati</taxon>
        <taxon>Ignavibacteriota</taxon>
        <taxon>Ignavibacteria</taxon>
        <taxon>Ignavibacteriales</taxon>
        <taxon>Melioribacteraceae</taxon>
        <taxon>Stygiobacter</taxon>
    </lineage>
</organism>
<keyword evidence="6" id="KW-1185">Reference proteome</keyword>
<dbReference type="InterPro" id="IPR011712">
    <property type="entry name" value="Sig_transdc_His_kin_sub3_dim/P"/>
</dbReference>
<dbReference type="Gene3D" id="1.20.5.1930">
    <property type="match status" value="1"/>
</dbReference>
<dbReference type="InterPro" id="IPR011110">
    <property type="entry name" value="Reg_prop"/>
</dbReference>
<dbReference type="SUPFAM" id="SSF63829">
    <property type="entry name" value="Calcium-dependent phosphotriesterase"/>
    <property type="match status" value="3"/>
</dbReference>
<evidence type="ECO:0000313" key="5">
    <source>
        <dbReference type="EMBL" id="MDF1612206.1"/>
    </source>
</evidence>
<keyword evidence="2" id="KW-0812">Transmembrane</keyword>
<dbReference type="AlphaFoldDB" id="A0AAE3NWG5"/>
<reference evidence="5" key="1">
    <citation type="submission" date="2023-03" db="EMBL/GenBank/DDBJ databases">
        <title>Stygiobacter electus gen. nov., sp. nov., facultatively anaerobic thermotolerant bacterium of the class Ignavibacteria from a well of Yessentuki mineral water deposit.</title>
        <authorList>
            <person name="Podosokorskaya O.A."/>
            <person name="Elcheninov A.G."/>
            <person name="Petrova N.F."/>
            <person name="Zavarzina D.G."/>
            <person name="Kublanov I.V."/>
            <person name="Merkel A.Y."/>
        </authorList>
    </citation>
    <scope>NUCLEOTIDE SEQUENCE</scope>
    <source>
        <strain evidence="5">09-Me</strain>
    </source>
</reference>
<dbReference type="InterPro" id="IPR036890">
    <property type="entry name" value="HATPase_C_sf"/>
</dbReference>
<protein>
    <submittedName>
        <fullName evidence="5">Two-component regulator propeller domain-containing protein</fullName>
    </submittedName>
</protein>
<dbReference type="PANTHER" id="PTHR43547:SF2">
    <property type="entry name" value="HYBRID SIGNAL TRANSDUCTION HISTIDINE KINASE C"/>
    <property type="match status" value="1"/>
</dbReference>
<keyword evidence="2" id="KW-0472">Membrane</keyword>